<evidence type="ECO:0000313" key="3">
    <source>
        <dbReference type="Proteomes" id="UP000229498"/>
    </source>
</evidence>
<name>A0A2M9FW94_9PROT</name>
<organism evidence="2 3">
    <name type="scientific">Minwuia thermotolerans</name>
    <dbReference type="NCBI Taxonomy" id="2056226"/>
    <lineage>
        <taxon>Bacteria</taxon>
        <taxon>Pseudomonadati</taxon>
        <taxon>Pseudomonadota</taxon>
        <taxon>Alphaproteobacteria</taxon>
        <taxon>Minwuiales</taxon>
        <taxon>Minwuiaceae</taxon>
        <taxon>Minwuia</taxon>
    </lineage>
</organism>
<gene>
    <name evidence="2" type="ORF">CVT23_20745</name>
</gene>
<dbReference type="SUPFAM" id="SSF53067">
    <property type="entry name" value="Actin-like ATPase domain"/>
    <property type="match status" value="1"/>
</dbReference>
<proteinExistence type="predicted"/>
<evidence type="ECO:0000256" key="1">
    <source>
        <dbReference type="SAM" id="MobiDB-lite"/>
    </source>
</evidence>
<reference evidence="2 3" key="1">
    <citation type="submission" date="2017-11" db="EMBL/GenBank/DDBJ databases">
        <title>Draft genome sequence of Rhizobiales bacterium SY3-13.</title>
        <authorList>
            <person name="Sun C."/>
        </authorList>
    </citation>
    <scope>NUCLEOTIDE SEQUENCE [LARGE SCALE GENOMIC DNA]</scope>
    <source>
        <strain evidence="2 3">SY3-13</strain>
    </source>
</reference>
<dbReference type="InterPro" id="IPR009216">
    <property type="entry name" value="Virulence_factor_SrfB"/>
</dbReference>
<evidence type="ECO:0000313" key="2">
    <source>
        <dbReference type="EMBL" id="PJK27721.1"/>
    </source>
</evidence>
<dbReference type="EMBL" id="PHIG01000056">
    <property type="protein sequence ID" value="PJK27721.1"/>
    <property type="molecule type" value="Genomic_DNA"/>
</dbReference>
<dbReference type="Proteomes" id="UP000229498">
    <property type="component" value="Unassembled WGS sequence"/>
</dbReference>
<dbReference type="InterPro" id="IPR043129">
    <property type="entry name" value="ATPase_NBD"/>
</dbReference>
<dbReference type="RefSeq" id="WP_109795866.1">
    <property type="nucleotide sequence ID" value="NZ_PHIG01000056.1"/>
</dbReference>
<feature type="region of interest" description="Disordered" evidence="1">
    <location>
        <begin position="185"/>
        <end position="206"/>
    </location>
</feature>
<dbReference type="Pfam" id="PF07520">
    <property type="entry name" value="SrfB"/>
    <property type="match status" value="1"/>
</dbReference>
<dbReference type="PIRSF" id="PIRSF034585">
    <property type="entry name" value="SrfB"/>
    <property type="match status" value="1"/>
</dbReference>
<dbReference type="AlphaFoldDB" id="A0A2M9FW94"/>
<comment type="caution">
    <text evidence="2">The sequence shown here is derived from an EMBL/GenBank/DDBJ whole genome shotgun (WGS) entry which is preliminary data.</text>
</comment>
<evidence type="ECO:0008006" key="4">
    <source>
        <dbReference type="Google" id="ProtNLM"/>
    </source>
</evidence>
<protein>
    <recommendedName>
        <fullName evidence="4">Virulence factor SrfB</fullName>
    </recommendedName>
</protein>
<accession>A0A2M9FW94</accession>
<sequence>MPLAPILKRPPVLSLIPSSGVQLIDLGFVADRSSGVETNWGFYDKPGDAGPPIRVDLSDENAQTTYEVDLKKLVETFGNAWMPLPMLREEQGGDYFHGPTNWARVCLRKLPEPDDNGFDHRIIVAFDTELLPQRASEAYLAPSEADARRGAVFSICADEKALNWFVQENWVAGWCREAIRDMVTREESRRRRNAGPASDEQIAERLEGPKEDVARYKALIYLLADLDLLPKIRMIDRFTDPRPTPIDVDLVLDVGNSRTCGMLIETQPDEVGTDITQAVKVQLRDLSDPTQIYSDPFESRIEFNRASFGKDDISLTSGRATAFAWPTVARIGPEARRLAGYRRGSEGATGMSSPKRYLWDEDPRRDGWRFNNAAVHGEHAPAATGVAFTTLVNDAGQPLHKVPAHVPAHDEQRFPSFRALYARSNLLSFALTEIFLQTLVMMNSAAHRLRRRNADLPRRLRRIIMTMPTALPLAERQILRRQAEAARDLVYLCLGQATVEMDTESGAQTLKVAEGVHLPEIKIEWDEASATQAVYLYSQIAMAYSGDARAFFGRSRLPINRGAAGLDDEFRLATLDIGGGTTDLVVTSYAVQGKGANVTLFPTQMFREGMSLAGDDIAYQIIRDHVLQPIVKALDEAGLGERADYLAHTLFGGDRADMDVEDQLYRQQFAVHVAMPAALRLIGEYENWDLMSGVIDADGIRLGDLFGEDDRASQAVIAHVNEEARRHGADGFDLAGVTLPVHFRAIDLSVRSVVLEMLQAFAEIVYRARADILILSGRPSRMPAVNAVLAESMALPPHRIVPLHSFRVGSWYPFRDYAATISDPKTTAAVGAMLCLLGEGRLRNFNFRSDNLKPKSTARFFGKLDRDNRLRADDVYYSGLNLEDEDYELPEEPFEFRGPMTLGFRQFDADWWPGTRLYSLDYASPEIAEKLNPRTPLQVTLKRNQRRDNPEIVDAFTIDRIEDARGASIGKNQLRLRLQTIDNQDGYWLDTGILLNQ</sequence>
<keyword evidence="3" id="KW-1185">Reference proteome</keyword>
<dbReference type="OrthoDB" id="5437169at2"/>